<comment type="subcellular location">
    <subcellularLocation>
        <location evidence="4 5">Nucleus</location>
    </subcellularLocation>
</comment>
<name>A0A8J6CC47_DIALT</name>
<evidence type="ECO:0000256" key="3">
    <source>
        <dbReference type="ARBA" id="ARBA00023242"/>
    </source>
</evidence>
<dbReference type="AlphaFoldDB" id="A0A8J6CC47"/>
<keyword evidence="3 4" id="KW-0539">Nucleus</keyword>
<keyword evidence="1 4" id="KW-0238">DNA-binding</keyword>
<evidence type="ECO:0000256" key="1">
    <source>
        <dbReference type="ARBA" id="ARBA00023125"/>
    </source>
</evidence>
<dbReference type="PANTHER" id="PTHR24327">
    <property type="entry name" value="HOMEOBOX PROTEIN"/>
    <property type="match status" value="1"/>
</dbReference>
<comment type="caution">
    <text evidence="8">The sequence shown here is derived from an EMBL/GenBank/DDBJ whole genome shotgun (WGS) entry which is preliminary data.</text>
</comment>
<evidence type="ECO:0000313" key="9">
    <source>
        <dbReference type="Proteomes" id="UP000751190"/>
    </source>
</evidence>
<feature type="region of interest" description="Disordered" evidence="6">
    <location>
        <begin position="1"/>
        <end position="30"/>
    </location>
</feature>
<organism evidence="8 9">
    <name type="scientific">Diacronema lutheri</name>
    <name type="common">Unicellular marine alga</name>
    <name type="synonym">Monochrysis lutheri</name>
    <dbReference type="NCBI Taxonomy" id="2081491"/>
    <lineage>
        <taxon>Eukaryota</taxon>
        <taxon>Haptista</taxon>
        <taxon>Haptophyta</taxon>
        <taxon>Pavlovophyceae</taxon>
        <taxon>Pavlovales</taxon>
        <taxon>Pavlovaceae</taxon>
        <taxon>Diacronema</taxon>
    </lineage>
</organism>
<evidence type="ECO:0000256" key="4">
    <source>
        <dbReference type="PROSITE-ProRule" id="PRU00108"/>
    </source>
</evidence>
<dbReference type="SMART" id="SM00389">
    <property type="entry name" value="HOX"/>
    <property type="match status" value="1"/>
</dbReference>
<evidence type="ECO:0000256" key="5">
    <source>
        <dbReference type="RuleBase" id="RU000682"/>
    </source>
</evidence>
<dbReference type="PANTHER" id="PTHR24327:SF41">
    <property type="entry name" value="BRAIN-SPECIFIC HOMEOBOX PROTEIN"/>
    <property type="match status" value="1"/>
</dbReference>
<feature type="domain" description="Homeobox" evidence="7">
    <location>
        <begin position="22"/>
        <end position="82"/>
    </location>
</feature>
<dbReference type="GO" id="GO:0000978">
    <property type="term" value="F:RNA polymerase II cis-regulatory region sequence-specific DNA binding"/>
    <property type="evidence" value="ECO:0007669"/>
    <property type="project" value="TreeGrafter"/>
</dbReference>
<dbReference type="PROSITE" id="PS50071">
    <property type="entry name" value="HOMEOBOX_2"/>
    <property type="match status" value="1"/>
</dbReference>
<evidence type="ECO:0000256" key="2">
    <source>
        <dbReference type="ARBA" id="ARBA00023155"/>
    </source>
</evidence>
<dbReference type="InterPro" id="IPR009057">
    <property type="entry name" value="Homeodomain-like_sf"/>
</dbReference>
<dbReference type="GO" id="GO:0005634">
    <property type="term" value="C:nucleus"/>
    <property type="evidence" value="ECO:0007669"/>
    <property type="project" value="UniProtKB-SubCell"/>
</dbReference>
<dbReference type="InterPro" id="IPR050460">
    <property type="entry name" value="Distal-less_Homeobox_TF"/>
</dbReference>
<evidence type="ECO:0000256" key="6">
    <source>
        <dbReference type="SAM" id="MobiDB-lite"/>
    </source>
</evidence>
<keyword evidence="2 4" id="KW-0371">Homeobox</keyword>
<proteinExistence type="predicted"/>
<protein>
    <recommendedName>
        <fullName evidence="7">Homeobox domain-containing protein</fullName>
    </recommendedName>
</protein>
<dbReference type="Proteomes" id="UP000751190">
    <property type="component" value="Unassembled WGS sequence"/>
</dbReference>
<accession>A0A8J6CC47</accession>
<dbReference type="CDD" id="cd00086">
    <property type="entry name" value="homeodomain"/>
    <property type="match status" value="1"/>
</dbReference>
<dbReference type="GO" id="GO:0000981">
    <property type="term" value="F:DNA-binding transcription factor activity, RNA polymerase II-specific"/>
    <property type="evidence" value="ECO:0007669"/>
    <property type="project" value="TreeGrafter"/>
</dbReference>
<gene>
    <name evidence="8" type="ORF">KFE25_003453</name>
</gene>
<dbReference type="Gene3D" id="1.10.10.60">
    <property type="entry name" value="Homeodomain-like"/>
    <property type="match status" value="1"/>
</dbReference>
<keyword evidence="9" id="KW-1185">Reference proteome</keyword>
<dbReference type="OrthoDB" id="1867783at2759"/>
<dbReference type="SUPFAM" id="SSF46689">
    <property type="entry name" value="Homeodomain-like"/>
    <property type="match status" value="1"/>
</dbReference>
<dbReference type="Pfam" id="PF00046">
    <property type="entry name" value="Homeodomain"/>
    <property type="match status" value="1"/>
</dbReference>
<evidence type="ECO:0000313" key="8">
    <source>
        <dbReference type="EMBL" id="KAG8464390.1"/>
    </source>
</evidence>
<evidence type="ECO:0000259" key="7">
    <source>
        <dbReference type="PROSITE" id="PS50071"/>
    </source>
</evidence>
<feature type="compositionally biased region" description="Basic and acidic residues" evidence="6">
    <location>
        <begin position="15"/>
        <end position="24"/>
    </location>
</feature>
<sequence length="203" mass="22142">MPENYQDQFLSLAGEGERRGTDGGRKRRPRFSASQIDALTRVFDETPSPKKCVVQALAAETRLSEHSVKIWFQNRRQRSWAKKDAALALITLNDSRESATPPRTPTPAAHMTNVAQLREHPQLLIPPAICTGAIAVGQTLSPLSLPSSPHSVSSIFAPHLVAVDPLLGAHAHVFANFELSGGDAHDAARPPAYYEVRYVVHAV</sequence>
<feature type="DNA-binding region" description="Homeobox" evidence="4">
    <location>
        <begin position="24"/>
        <end position="83"/>
    </location>
</feature>
<reference evidence="8" key="1">
    <citation type="submission" date="2021-05" db="EMBL/GenBank/DDBJ databases">
        <title>The genome of the haptophyte Pavlova lutheri (Diacronema luteri, Pavlovales) - a model for lipid biosynthesis in eukaryotic algae.</title>
        <authorList>
            <person name="Hulatt C.J."/>
            <person name="Posewitz M.C."/>
        </authorList>
    </citation>
    <scope>NUCLEOTIDE SEQUENCE</scope>
    <source>
        <strain evidence="8">NIVA-4/92</strain>
    </source>
</reference>
<dbReference type="EMBL" id="JAGTXO010000013">
    <property type="protein sequence ID" value="KAG8464390.1"/>
    <property type="molecule type" value="Genomic_DNA"/>
</dbReference>
<dbReference type="InterPro" id="IPR001356">
    <property type="entry name" value="HD"/>
</dbReference>